<dbReference type="EMBL" id="JTDE01021802">
    <property type="protein sequence ID" value="KAF7232447.1"/>
    <property type="molecule type" value="Genomic_DNA"/>
</dbReference>
<keyword evidence="8" id="KW-1015">Disulfide bond</keyword>
<dbReference type="GO" id="GO:0004888">
    <property type="term" value="F:transmembrane signaling receptor activity"/>
    <property type="evidence" value="ECO:0007669"/>
    <property type="project" value="InterPro"/>
</dbReference>
<evidence type="ECO:0000256" key="8">
    <source>
        <dbReference type="ARBA" id="ARBA00023157"/>
    </source>
</evidence>
<dbReference type="CDD" id="cd19051">
    <property type="entry name" value="LGIC_TM_cation"/>
    <property type="match status" value="1"/>
</dbReference>
<keyword evidence="2" id="KW-1003">Cell membrane</keyword>
<evidence type="ECO:0000256" key="11">
    <source>
        <dbReference type="ARBA" id="ARBA00023286"/>
    </source>
</evidence>
<dbReference type="InterPro" id="IPR006202">
    <property type="entry name" value="Neur_chan_lig-bd"/>
</dbReference>
<comment type="subcellular location">
    <subcellularLocation>
        <location evidence="13">Synaptic cell membrane</location>
        <topology evidence="13">Multi-pass membrane protein</topology>
    </subcellularLocation>
</comment>
<dbReference type="OrthoDB" id="5975154at2759"/>
<evidence type="ECO:0000256" key="12">
    <source>
        <dbReference type="ARBA" id="ARBA00023303"/>
    </source>
</evidence>
<feature type="domain" description="Neurotransmitter-gated ion-channel transmembrane" evidence="17">
    <location>
        <begin position="281"/>
        <end position="603"/>
    </location>
</feature>
<dbReference type="PANTHER" id="PTHR18945">
    <property type="entry name" value="NEUROTRANSMITTER GATED ION CHANNEL"/>
    <property type="match status" value="1"/>
</dbReference>
<evidence type="ECO:0000256" key="15">
    <source>
        <dbReference type="SAM" id="MobiDB-lite"/>
    </source>
</evidence>
<dbReference type="GO" id="GO:0045211">
    <property type="term" value="C:postsynaptic membrane"/>
    <property type="evidence" value="ECO:0007669"/>
    <property type="project" value="InterPro"/>
</dbReference>
<dbReference type="InterPro" id="IPR018000">
    <property type="entry name" value="Neurotransmitter_ion_chnl_CS"/>
</dbReference>
<keyword evidence="9" id="KW-0675">Receptor</keyword>
<evidence type="ECO:0000256" key="1">
    <source>
        <dbReference type="ARBA" id="ARBA00022448"/>
    </source>
</evidence>
<evidence type="ECO:0000256" key="13">
    <source>
        <dbReference type="ARBA" id="ARBA00034099"/>
    </source>
</evidence>
<reference evidence="18" key="1">
    <citation type="submission" date="2019-07" db="EMBL/GenBank/DDBJ databases">
        <title>Annotation for the trematode Paragonimus miyazaki's.</title>
        <authorList>
            <person name="Choi Y.-J."/>
        </authorList>
    </citation>
    <scope>NUCLEOTIDE SEQUENCE</scope>
    <source>
        <strain evidence="18">Japan</strain>
    </source>
</reference>
<feature type="transmembrane region" description="Helical" evidence="14">
    <location>
        <begin position="585"/>
        <end position="610"/>
    </location>
</feature>
<evidence type="ECO:0000256" key="9">
    <source>
        <dbReference type="ARBA" id="ARBA00023170"/>
    </source>
</evidence>
<feature type="signal peptide" evidence="14">
    <location>
        <begin position="1"/>
        <end position="22"/>
    </location>
</feature>
<sequence>MKPIWSFAIFLGIVCVPHVSVGIAPKGHPKETKTHSVEKSLIRMLLNRYEQYGVIGRPVNDSKIQVNVEYGLQLFQILDLDENKQILRTNCWSMYRWNDSLLQWNESEYGGIKSVRVFPSQIWTPDIKLYNFADERLIERREARVVLSSNGETLWVPQALFKSTCEVEITYFPFDTQICMLEFGSWTYDTDQMDINWWRGQPPAEPMPYVDFSDYVPSNEWRTDGEADRLGIGVKKKQIRSVKKYRFRTQTIGNETVTRKFPVLRYLIRLRRNPYFHVLMLVIPSVLLSSLTLVVFWLPPESPAKMMLGMNIFVAFFVLLLLLAESTPSAVRNFPLIGIYFSLNMVMITLSTFLATLVIHLYFRGDRNGAVPAVLRRLIIDGIGRLVFVRQHIPLPDVKKSTSQGVRKEMGSSAKLRRKPHLPDQVGNQFMVNEMWLGENDPHAGVGTPRYPTGYPLYADSMFDGRIGTPFGSYGFPPTGIKHRLDPSDPSCGQARLCRESFGVLPPGQPDGTDQSNKPSAGFRSMNKRASFEDAIAHVEEVPDFISSTATLESDVREVKRYVKMFVNHKKDIQRKGLIAMEWRTLAIVLDRLFIFLYIATIGIAIIVSVPKSTEPELSDDFRE</sequence>
<dbReference type="InterPro" id="IPR006029">
    <property type="entry name" value="Neurotrans-gated_channel_TM"/>
</dbReference>
<dbReference type="FunFam" id="2.70.170.10:FF:000028">
    <property type="entry name" value="AcetylCholine Receptor"/>
    <property type="match status" value="1"/>
</dbReference>
<dbReference type="InterPro" id="IPR038050">
    <property type="entry name" value="Neuro_actylchol_rec"/>
</dbReference>
<evidence type="ECO:0000259" key="17">
    <source>
        <dbReference type="Pfam" id="PF02932"/>
    </source>
</evidence>
<evidence type="ECO:0000256" key="7">
    <source>
        <dbReference type="ARBA" id="ARBA00023136"/>
    </source>
</evidence>
<comment type="similarity">
    <text evidence="14">Belongs to the ligand-gated ion channel (TC 1.A.9) family.</text>
</comment>
<dbReference type="PRINTS" id="PR00254">
    <property type="entry name" value="NICOTINICR"/>
</dbReference>
<evidence type="ECO:0000256" key="14">
    <source>
        <dbReference type="RuleBase" id="RU000687"/>
    </source>
</evidence>
<keyword evidence="19" id="KW-1185">Reference proteome</keyword>
<dbReference type="SUPFAM" id="SSF63712">
    <property type="entry name" value="Nicotinic receptor ligand binding domain-like"/>
    <property type="match status" value="1"/>
</dbReference>
<proteinExistence type="inferred from homology"/>
<feature type="transmembrane region" description="Helical" evidence="14">
    <location>
        <begin position="275"/>
        <end position="299"/>
    </location>
</feature>
<dbReference type="PROSITE" id="PS00236">
    <property type="entry name" value="NEUROTR_ION_CHANNEL"/>
    <property type="match status" value="1"/>
</dbReference>
<evidence type="ECO:0000313" key="19">
    <source>
        <dbReference type="Proteomes" id="UP000822476"/>
    </source>
</evidence>
<dbReference type="Pfam" id="PF02932">
    <property type="entry name" value="Neur_chan_memb"/>
    <property type="match status" value="1"/>
</dbReference>
<name>A0A8S9YDJ6_9TREM</name>
<dbReference type="PRINTS" id="PR00252">
    <property type="entry name" value="NRIONCHANNEL"/>
</dbReference>
<dbReference type="AlphaFoldDB" id="A0A8S9YDJ6"/>
<dbReference type="GO" id="GO:0022848">
    <property type="term" value="F:acetylcholine-gated monoatomic cation-selective channel activity"/>
    <property type="evidence" value="ECO:0007669"/>
    <property type="project" value="InterPro"/>
</dbReference>
<protein>
    <submittedName>
        <fullName evidence="18">Uncharacterized protein</fullName>
    </submittedName>
</protein>
<keyword evidence="11" id="KW-1071">Ligand-gated ion channel</keyword>
<dbReference type="Pfam" id="PF02931">
    <property type="entry name" value="Neur_chan_LBD"/>
    <property type="match status" value="1"/>
</dbReference>
<accession>A0A8S9YDJ6</accession>
<dbReference type="InterPro" id="IPR036734">
    <property type="entry name" value="Neur_chan_lig-bd_sf"/>
</dbReference>
<keyword evidence="10" id="KW-0325">Glycoprotein</keyword>
<gene>
    <name evidence="18" type="ORF">EG68_02652</name>
</gene>
<evidence type="ECO:0000256" key="2">
    <source>
        <dbReference type="ARBA" id="ARBA00022475"/>
    </source>
</evidence>
<feature type="chain" id="PRO_5035960574" evidence="14">
    <location>
        <begin position="23"/>
        <end position="624"/>
    </location>
</feature>
<dbReference type="InterPro" id="IPR036719">
    <property type="entry name" value="Neuro-gated_channel_TM_sf"/>
</dbReference>
<dbReference type="InterPro" id="IPR006201">
    <property type="entry name" value="Neur_channel"/>
</dbReference>
<feature type="transmembrane region" description="Helical" evidence="14">
    <location>
        <begin position="306"/>
        <end position="324"/>
    </location>
</feature>
<feature type="domain" description="Neurotransmitter-gated ion-channel ligand-binding" evidence="16">
    <location>
        <begin position="39"/>
        <end position="225"/>
    </location>
</feature>
<dbReference type="CDD" id="cd19033">
    <property type="entry name" value="LGIC_ECD_nAChR_proto-like"/>
    <property type="match status" value="1"/>
</dbReference>
<organism evidence="18 19">
    <name type="scientific">Paragonimus skrjabini miyazakii</name>
    <dbReference type="NCBI Taxonomy" id="59628"/>
    <lineage>
        <taxon>Eukaryota</taxon>
        <taxon>Metazoa</taxon>
        <taxon>Spiralia</taxon>
        <taxon>Lophotrochozoa</taxon>
        <taxon>Platyhelminthes</taxon>
        <taxon>Trematoda</taxon>
        <taxon>Digenea</taxon>
        <taxon>Plagiorchiida</taxon>
        <taxon>Troglotremata</taxon>
        <taxon>Troglotrematidae</taxon>
        <taxon>Paragonimus</taxon>
    </lineage>
</organism>
<keyword evidence="14" id="KW-0732">Signal</keyword>
<feature type="region of interest" description="Disordered" evidence="15">
    <location>
        <begin position="504"/>
        <end position="524"/>
    </location>
</feature>
<keyword evidence="12 14" id="KW-0407">Ion channel</keyword>
<evidence type="ECO:0000256" key="5">
    <source>
        <dbReference type="ARBA" id="ARBA00023018"/>
    </source>
</evidence>
<evidence type="ECO:0000259" key="16">
    <source>
        <dbReference type="Pfam" id="PF02931"/>
    </source>
</evidence>
<comment type="caution">
    <text evidence="18">The sequence shown here is derived from an EMBL/GenBank/DDBJ whole genome shotgun (WGS) entry which is preliminary data.</text>
</comment>
<evidence type="ECO:0000313" key="18">
    <source>
        <dbReference type="EMBL" id="KAF7232447.1"/>
    </source>
</evidence>
<feature type="transmembrane region" description="Helical" evidence="14">
    <location>
        <begin position="336"/>
        <end position="363"/>
    </location>
</feature>
<keyword evidence="1 14" id="KW-0813">Transport</keyword>
<dbReference type="Gene3D" id="2.70.170.10">
    <property type="entry name" value="Neurotransmitter-gated ion-channel ligand-binding domain"/>
    <property type="match status" value="1"/>
</dbReference>
<dbReference type="Gene3D" id="1.20.58.390">
    <property type="entry name" value="Neurotransmitter-gated ion-channel transmembrane domain"/>
    <property type="match status" value="1"/>
</dbReference>
<dbReference type="InterPro" id="IPR002394">
    <property type="entry name" value="Nicotinic_acetylcholine_rcpt"/>
</dbReference>
<keyword evidence="5" id="KW-0770">Synapse</keyword>
<evidence type="ECO:0000256" key="6">
    <source>
        <dbReference type="ARBA" id="ARBA00023065"/>
    </source>
</evidence>
<evidence type="ECO:0000256" key="4">
    <source>
        <dbReference type="ARBA" id="ARBA00022989"/>
    </source>
</evidence>
<evidence type="ECO:0000256" key="10">
    <source>
        <dbReference type="ARBA" id="ARBA00023180"/>
    </source>
</evidence>
<dbReference type="SUPFAM" id="SSF90112">
    <property type="entry name" value="Neurotransmitter-gated ion-channel transmembrane pore"/>
    <property type="match status" value="1"/>
</dbReference>
<evidence type="ECO:0000256" key="3">
    <source>
        <dbReference type="ARBA" id="ARBA00022692"/>
    </source>
</evidence>
<keyword evidence="7 14" id="KW-0472">Membrane</keyword>
<keyword evidence="3 14" id="KW-0812">Transmembrane</keyword>
<keyword evidence="6 14" id="KW-0406">Ion transport</keyword>
<keyword evidence="4 14" id="KW-1133">Transmembrane helix</keyword>
<dbReference type="Proteomes" id="UP000822476">
    <property type="component" value="Unassembled WGS sequence"/>
</dbReference>